<organism evidence="7 8">
    <name type="scientific">Devosia pacifica</name>
    <dbReference type="NCBI Taxonomy" id="1335967"/>
    <lineage>
        <taxon>Bacteria</taxon>
        <taxon>Pseudomonadati</taxon>
        <taxon>Pseudomonadota</taxon>
        <taxon>Alphaproteobacteria</taxon>
        <taxon>Hyphomicrobiales</taxon>
        <taxon>Devosiaceae</taxon>
        <taxon>Devosia</taxon>
    </lineage>
</organism>
<name>A0A918VNF0_9HYPH</name>
<dbReference type="Proteomes" id="UP000646579">
    <property type="component" value="Unassembled WGS sequence"/>
</dbReference>
<dbReference type="Pfam" id="PF03466">
    <property type="entry name" value="LysR_substrate"/>
    <property type="match status" value="1"/>
</dbReference>
<dbReference type="GO" id="GO:0003700">
    <property type="term" value="F:DNA-binding transcription factor activity"/>
    <property type="evidence" value="ECO:0007669"/>
    <property type="project" value="InterPro"/>
</dbReference>
<evidence type="ECO:0000256" key="4">
    <source>
        <dbReference type="ARBA" id="ARBA00023125"/>
    </source>
</evidence>
<dbReference type="InterPro" id="IPR000847">
    <property type="entry name" value="LysR_HTH_N"/>
</dbReference>
<dbReference type="InterPro" id="IPR036390">
    <property type="entry name" value="WH_DNA-bd_sf"/>
</dbReference>
<dbReference type="Pfam" id="PF00126">
    <property type="entry name" value="HTH_1"/>
    <property type="match status" value="1"/>
</dbReference>
<evidence type="ECO:0000256" key="1">
    <source>
        <dbReference type="ARBA" id="ARBA00009437"/>
    </source>
</evidence>
<keyword evidence="5" id="KW-0804">Transcription</keyword>
<accession>A0A918VNF0</accession>
<keyword evidence="2" id="KW-0536">Nodulation</keyword>
<dbReference type="EMBL" id="BMZE01000001">
    <property type="protein sequence ID" value="GHA10061.1"/>
    <property type="molecule type" value="Genomic_DNA"/>
</dbReference>
<reference evidence="7" key="1">
    <citation type="journal article" date="2014" name="Int. J. Syst. Evol. Microbiol.">
        <title>Complete genome sequence of Corynebacterium casei LMG S-19264T (=DSM 44701T), isolated from a smear-ripened cheese.</title>
        <authorList>
            <consortium name="US DOE Joint Genome Institute (JGI-PGF)"/>
            <person name="Walter F."/>
            <person name="Albersmeier A."/>
            <person name="Kalinowski J."/>
            <person name="Ruckert C."/>
        </authorList>
    </citation>
    <scope>NUCLEOTIDE SEQUENCE</scope>
    <source>
        <strain evidence="7">KCTC 32437</strain>
    </source>
</reference>
<dbReference type="PANTHER" id="PTHR30118">
    <property type="entry name" value="HTH-TYPE TRANSCRIPTIONAL REGULATOR LEUO-RELATED"/>
    <property type="match status" value="1"/>
</dbReference>
<evidence type="ECO:0000256" key="2">
    <source>
        <dbReference type="ARBA" id="ARBA00022458"/>
    </source>
</evidence>
<gene>
    <name evidence="7" type="ORF">GCM10007989_00210</name>
</gene>
<keyword evidence="4" id="KW-0238">DNA-binding</keyword>
<protein>
    <submittedName>
        <fullName evidence="7">LysR family transcriptional regulator</fullName>
    </submittedName>
</protein>
<comment type="caution">
    <text evidence="7">The sequence shown here is derived from an EMBL/GenBank/DDBJ whole genome shotgun (WGS) entry which is preliminary data.</text>
</comment>
<evidence type="ECO:0000256" key="5">
    <source>
        <dbReference type="ARBA" id="ARBA00023163"/>
    </source>
</evidence>
<dbReference type="PROSITE" id="PS50931">
    <property type="entry name" value="HTH_LYSR"/>
    <property type="match status" value="1"/>
</dbReference>
<evidence type="ECO:0000259" key="6">
    <source>
        <dbReference type="PROSITE" id="PS50931"/>
    </source>
</evidence>
<dbReference type="Gene3D" id="3.40.190.10">
    <property type="entry name" value="Periplasmic binding protein-like II"/>
    <property type="match status" value="2"/>
</dbReference>
<dbReference type="SUPFAM" id="SSF46785">
    <property type="entry name" value="Winged helix' DNA-binding domain"/>
    <property type="match status" value="1"/>
</dbReference>
<comment type="similarity">
    <text evidence="1">Belongs to the LysR transcriptional regulatory family.</text>
</comment>
<feature type="domain" description="HTH lysR-type" evidence="6">
    <location>
        <begin position="9"/>
        <end position="66"/>
    </location>
</feature>
<dbReference type="InterPro" id="IPR036388">
    <property type="entry name" value="WH-like_DNA-bd_sf"/>
</dbReference>
<evidence type="ECO:0000313" key="8">
    <source>
        <dbReference type="Proteomes" id="UP000646579"/>
    </source>
</evidence>
<dbReference type="AlphaFoldDB" id="A0A918VNF0"/>
<dbReference type="Gene3D" id="1.10.10.10">
    <property type="entry name" value="Winged helix-like DNA-binding domain superfamily/Winged helix DNA-binding domain"/>
    <property type="match status" value="1"/>
</dbReference>
<dbReference type="PANTHER" id="PTHR30118:SF15">
    <property type="entry name" value="TRANSCRIPTIONAL REGULATORY PROTEIN"/>
    <property type="match status" value="1"/>
</dbReference>
<evidence type="ECO:0000256" key="3">
    <source>
        <dbReference type="ARBA" id="ARBA00023015"/>
    </source>
</evidence>
<proteinExistence type="inferred from homology"/>
<dbReference type="InterPro" id="IPR050389">
    <property type="entry name" value="LysR-type_TF"/>
</dbReference>
<evidence type="ECO:0000313" key="7">
    <source>
        <dbReference type="EMBL" id="GHA10061.1"/>
    </source>
</evidence>
<dbReference type="RefSeq" id="WP_189422284.1">
    <property type="nucleotide sequence ID" value="NZ_BMZE01000001.1"/>
</dbReference>
<reference evidence="7" key="2">
    <citation type="submission" date="2020-09" db="EMBL/GenBank/DDBJ databases">
        <authorList>
            <person name="Sun Q."/>
            <person name="Kim S."/>
        </authorList>
    </citation>
    <scope>NUCLEOTIDE SEQUENCE</scope>
    <source>
        <strain evidence="7">KCTC 32437</strain>
    </source>
</reference>
<dbReference type="GO" id="GO:0003677">
    <property type="term" value="F:DNA binding"/>
    <property type="evidence" value="ECO:0007669"/>
    <property type="project" value="UniProtKB-KW"/>
</dbReference>
<sequence length="331" mass="36362">MFNALDEDLDIKSLRLLQVLLSECSVSRTADRLGRAQPSVSNKLKRLRAMFGDPLLVRSGQHMVRTEKGCSVLASVNKVLGGIDGMFDTVEMFEPATSSRTARIAGADCLATFLIPPFVRHLRETAPLMPIEFSTPANTQELLTGLECGDIDIAIGNWPEPPESLRCMPLMEAEFVCVMDAEHPYANCIQLELDEYLQLAHLSPTSPGESALSPVDGRLAQLGKRRRNSICVPGFGVIPSIIAGSDLVLTTARPLGEVMAGSSDLRAVAAPAEFGLMQLYMLWHEHAHNSTRNRWLRQTLLGETRRLTEAGTRRMPVLAPPIDNLNRRALP</sequence>
<keyword evidence="8" id="KW-1185">Reference proteome</keyword>
<dbReference type="SUPFAM" id="SSF53850">
    <property type="entry name" value="Periplasmic binding protein-like II"/>
    <property type="match status" value="1"/>
</dbReference>
<dbReference type="InterPro" id="IPR005119">
    <property type="entry name" value="LysR_subst-bd"/>
</dbReference>
<keyword evidence="3" id="KW-0805">Transcription regulation</keyword>